<sequence length="293" mass="31918">MKNLLFLLVALTPTPSSAREAMLDVFVPEAKPDFAVLRPQLRGAVDLEQSVEVPPAPVDAFSPELHGDFELVPHSFTINPYAARPAVPSWMRAGASFMSPASSPFRPSQDDPLCQSRSFFPRYGISGDAQARRTAYFNLIVDVACDAGVPVVLFDALLAQESRYRPFARSSAGAMGMAQLMPGTAQYLRVTDPWDVRQNLVGGARYLREQLDRFGTWELALAAYNAGPGRVDQFGGIPPFRETRNYVRTIMGSIGIPNSTGGVSLTSAALPAPNPFRRVMLASFDGRSDVPEH</sequence>
<name>A0A0B9A1R0_9SPHN</name>
<protein>
    <submittedName>
        <fullName evidence="5">Lytic transglycosylase catalytic subunit subunit</fullName>
    </submittedName>
</protein>
<dbReference type="CDD" id="cd00254">
    <property type="entry name" value="LT-like"/>
    <property type="match status" value="1"/>
</dbReference>
<dbReference type="Gene3D" id="1.10.530.10">
    <property type="match status" value="1"/>
</dbReference>
<accession>A0A0B9A1R0</accession>
<dbReference type="EMBL" id="JRVC01000001">
    <property type="protein sequence ID" value="KHS49524.1"/>
    <property type="molecule type" value="Genomic_DNA"/>
</dbReference>
<dbReference type="SUPFAM" id="SSF53955">
    <property type="entry name" value="Lysozyme-like"/>
    <property type="match status" value="1"/>
</dbReference>
<dbReference type="PANTHER" id="PTHR37423:SF2">
    <property type="entry name" value="MEMBRANE-BOUND LYTIC MUREIN TRANSGLYCOSYLASE C"/>
    <property type="match status" value="1"/>
</dbReference>
<evidence type="ECO:0000256" key="3">
    <source>
        <dbReference type="SAM" id="SignalP"/>
    </source>
</evidence>
<feature type="domain" description="Transglycosylase SLT" evidence="4">
    <location>
        <begin position="144"/>
        <end position="243"/>
    </location>
</feature>
<dbReference type="InterPro" id="IPR023346">
    <property type="entry name" value="Lysozyme-like_dom_sf"/>
</dbReference>
<dbReference type="AlphaFoldDB" id="A0A0B9A1R0"/>
<dbReference type="EMBL" id="JRVC01000001">
    <property type="protein sequence ID" value="KHS49302.1"/>
    <property type="molecule type" value="Genomic_DNA"/>
</dbReference>
<evidence type="ECO:0000313" key="7">
    <source>
        <dbReference type="Proteomes" id="UP000031338"/>
    </source>
</evidence>
<dbReference type="PANTHER" id="PTHR37423">
    <property type="entry name" value="SOLUBLE LYTIC MUREIN TRANSGLYCOSYLASE-RELATED"/>
    <property type="match status" value="1"/>
</dbReference>
<dbReference type="PATRIC" id="fig|48936.3.peg.232"/>
<evidence type="ECO:0000259" key="4">
    <source>
        <dbReference type="Pfam" id="PF01464"/>
    </source>
</evidence>
<dbReference type="Pfam" id="PF01464">
    <property type="entry name" value="SLT"/>
    <property type="match status" value="1"/>
</dbReference>
<evidence type="ECO:0000256" key="2">
    <source>
        <dbReference type="ARBA" id="ARBA00009387"/>
    </source>
</evidence>
<gene>
    <name evidence="5" type="ORF">NJ75_00005</name>
    <name evidence="6" type="ORF">NJ75_00227</name>
</gene>
<evidence type="ECO:0000313" key="6">
    <source>
        <dbReference type="EMBL" id="KHS49524.1"/>
    </source>
</evidence>
<evidence type="ECO:0000313" key="5">
    <source>
        <dbReference type="EMBL" id="KHS49302.1"/>
    </source>
</evidence>
<feature type="signal peptide" evidence="3">
    <location>
        <begin position="1"/>
        <end position="18"/>
    </location>
</feature>
<keyword evidence="3" id="KW-0732">Signal</keyword>
<organism evidence="5 7">
    <name type="scientific">Novosphingobium subterraneum</name>
    <dbReference type="NCBI Taxonomy" id="48936"/>
    <lineage>
        <taxon>Bacteria</taxon>
        <taxon>Pseudomonadati</taxon>
        <taxon>Pseudomonadota</taxon>
        <taxon>Alphaproteobacteria</taxon>
        <taxon>Sphingomonadales</taxon>
        <taxon>Sphingomonadaceae</taxon>
        <taxon>Novosphingobium</taxon>
    </lineage>
</organism>
<reference evidence="5 7" key="1">
    <citation type="submission" date="2014-10" db="EMBL/GenBank/DDBJ databases">
        <title>Draft genome sequence of Novosphingobium subterraneum DSM 12447.</title>
        <authorList>
            <person name="Gan H.M."/>
            <person name="Gan H.Y."/>
            <person name="Savka M.A."/>
        </authorList>
    </citation>
    <scope>NUCLEOTIDE SEQUENCE [LARGE SCALE GENOMIC DNA]</scope>
    <source>
        <strain evidence="5 7">DSM 12447</strain>
    </source>
</reference>
<comment type="caution">
    <text evidence="5">The sequence shown here is derived from an EMBL/GenBank/DDBJ whole genome shotgun (WGS) entry which is preliminary data.</text>
</comment>
<comment type="similarity">
    <text evidence="2">Belongs to the virb1 family.</text>
</comment>
<dbReference type="STRING" id="48936.NJ75_00005"/>
<comment type="similarity">
    <text evidence="1">Belongs to the transglycosylase Slt family.</text>
</comment>
<keyword evidence="7" id="KW-1185">Reference proteome</keyword>
<feature type="chain" id="PRO_5011138465" evidence="3">
    <location>
        <begin position="19"/>
        <end position="293"/>
    </location>
</feature>
<dbReference type="RefSeq" id="WP_052241776.1">
    <property type="nucleotide sequence ID" value="NZ_JBNNWK010000023.1"/>
</dbReference>
<evidence type="ECO:0000256" key="1">
    <source>
        <dbReference type="ARBA" id="ARBA00007734"/>
    </source>
</evidence>
<proteinExistence type="inferred from homology"/>
<dbReference type="Proteomes" id="UP000031338">
    <property type="component" value="Unassembled WGS sequence"/>
</dbReference>
<dbReference type="InterPro" id="IPR008258">
    <property type="entry name" value="Transglycosylase_SLT_dom_1"/>
</dbReference>